<keyword evidence="3" id="KW-1185">Reference proteome</keyword>
<reference evidence="2 3" key="1">
    <citation type="submission" date="2018-02" db="EMBL/GenBank/DDBJ databases">
        <title>Fusarium culmorum secondary metabolites in fungal-bacterial-plant interactions.</title>
        <authorList>
            <person name="Schmidt R."/>
        </authorList>
    </citation>
    <scope>NUCLEOTIDE SEQUENCE [LARGE SCALE GENOMIC DNA]</scope>
    <source>
        <strain evidence="2 3">PV</strain>
    </source>
</reference>
<dbReference type="OrthoDB" id="10344532at2759"/>
<proteinExistence type="predicted"/>
<organism evidence="2 3">
    <name type="scientific">Fusarium culmorum</name>
    <dbReference type="NCBI Taxonomy" id="5516"/>
    <lineage>
        <taxon>Eukaryota</taxon>
        <taxon>Fungi</taxon>
        <taxon>Dikarya</taxon>
        <taxon>Ascomycota</taxon>
        <taxon>Pezizomycotina</taxon>
        <taxon>Sordariomycetes</taxon>
        <taxon>Hypocreomycetidae</taxon>
        <taxon>Hypocreales</taxon>
        <taxon>Nectriaceae</taxon>
        <taxon>Fusarium</taxon>
    </lineage>
</organism>
<accession>A0A2T4GUP5</accession>
<dbReference type="Proteomes" id="UP000241587">
    <property type="component" value="Unassembled WGS sequence"/>
</dbReference>
<keyword evidence="1" id="KW-0812">Transmembrane</keyword>
<protein>
    <recommendedName>
        <fullName evidence="4">Transmembrane protein</fullName>
    </recommendedName>
</protein>
<evidence type="ECO:0000313" key="2">
    <source>
        <dbReference type="EMBL" id="PTD07251.1"/>
    </source>
</evidence>
<comment type="caution">
    <text evidence="2">The sequence shown here is derived from an EMBL/GenBank/DDBJ whole genome shotgun (WGS) entry which is preliminary data.</text>
</comment>
<keyword evidence="1" id="KW-0472">Membrane</keyword>
<name>A0A2T4GUP5_FUSCU</name>
<gene>
    <name evidence="2" type="ORF">FCULG_00006367</name>
</gene>
<evidence type="ECO:0008006" key="4">
    <source>
        <dbReference type="Google" id="ProtNLM"/>
    </source>
</evidence>
<keyword evidence="1" id="KW-1133">Transmembrane helix</keyword>
<dbReference type="EMBL" id="PVEM01000006">
    <property type="protein sequence ID" value="PTD07251.1"/>
    <property type="molecule type" value="Genomic_DNA"/>
</dbReference>
<feature type="transmembrane region" description="Helical" evidence="1">
    <location>
        <begin position="61"/>
        <end position="85"/>
    </location>
</feature>
<sequence>MKETFNGRPRGFGCYKQRIKTKPGGEGGYKRQEFLLGLSILETASTSNHFVYVTYLEYRRIYRYILTGVAFTMLVLALLIARCCYYKRYDFNRAKQIDEELAEIRSGRSGYLPWEIQRSRIDRGDWNMISRYYRRHPELLVDED</sequence>
<evidence type="ECO:0000313" key="3">
    <source>
        <dbReference type="Proteomes" id="UP000241587"/>
    </source>
</evidence>
<dbReference type="AlphaFoldDB" id="A0A2T4GUP5"/>
<evidence type="ECO:0000256" key="1">
    <source>
        <dbReference type="SAM" id="Phobius"/>
    </source>
</evidence>